<dbReference type="EMBL" id="CM001487">
    <property type="protein sequence ID" value="EIM58443.1"/>
    <property type="molecule type" value="Genomic_DNA"/>
</dbReference>
<proteinExistence type="predicted"/>
<sequence>MPVEKFSRSAVVLREGDYVKEATGWIMKGCVAPGDGYSSIPSISFRSSSGVVVGAI</sequence>
<name>I5AXC0_EUBC6</name>
<dbReference type="Proteomes" id="UP000005753">
    <property type="component" value="Chromosome"/>
</dbReference>
<keyword evidence="2" id="KW-1185">Reference proteome</keyword>
<dbReference type="HOGENOM" id="CLU_3007495_0_0_9"/>
<gene>
    <name evidence="1" type="ORF">EubceDRAFT1_2741</name>
</gene>
<evidence type="ECO:0000313" key="2">
    <source>
        <dbReference type="Proteomes" id="UP000005753"/>
    </source>
</evidence>
<protein>
    <submittedName>
        <fullName evidence="1">Uncharacterized protein</fullName>
    </submittedName>
</protein>
<reference evidence="1 2" key="2">
    <citation type="submission" date="2012-02" db="EMBL/GenBank/DDBJ databases">
        <title>Improved High-Quality Draft sequence of Eubacterium cellulosolvens 6.</title>
        <authorList>
            <consortium name="US DOE Joint Genome Institute"/>
            <person name="Lucas S."/>
            <person name="Han J."/>
            <person name="Lapidus A."/>
            <person name="Cheng J.-F."/>
            <person name="Goodwin L."/>
            <person name="Pitluck S."/>
            <person name="Peters L."/>
            <person name="Mikhailova N."/>
            <person name="Gu W."/>
            <person name="Detter J.C."/>
            <person name="Han C."/>
            <person name="Tapia R."/>
            <person name="Land M."/>
            <person name="Hauser L."/>
            <person name="Kyrpides N."/>
            <person name="Ivanova N."/>
            <person name="Pagani I."/>
            <person name="Johnson E."/>
            <person name="Mukhopadhyay B."/>
            <person name="Anderson I."/>
            <person name="Woyke T."/>
        </authorList>
    </citation>
    <scope>NUCLEOTIDE SEQUENCE [LARGE SCALE GENOMIC DNA]</scope>
    <source>
        <strain evidence="1 2">6</strain>
    </source>
</reference>
<reference evidence="1 2" key="1">
    <citation type="submission" date="2010-08" db="EMBL/GenBank/DDBJ databases">
        <authorList>
            <consortium name="US DOE Joint Genome Institute (JGI-PGF)"/>
            <person name="Lucas S."/>
            <person name="Copeland A."/>
            <person name="Lapidus A."/>
            <person name="Cheng J.-F."/>
            <person name="Bruce D."/>
            <person name="Goodwin L."/>
            <person name="Pitluck S."/>
            <person name="Land M.L."/>
            <person name="Hauser L."/>
            <person name="Chang Y.-J."/>
            <person name="Anderson I.J."/>
            <person name="Johnson E."/>
            <person name="Mulhopadhyay B."/>
            <person name="Kyrpides N."/>
            <person name="Woyke T.J."/>
        </authorList>
    </citation>
    <scope>NUCLEOTIDE SEQUENCE [LARGE SCALE GENOMIC DNA]</scope>
    <source>
        <strain evidence="1 2">6</strain>
    </source>
</reference>
<organism evidence="1 2">
    <name type="scientific">Eubacterium cellulosolvens (strain ATCC 43171 / JCM 9499 / 6)</name>
    <name type="common">Cillobacterium cellulosolvens</name>
    <dbReference type="NCBI Taxonomy" id="633697"/>
    <lineage>
        <taxon>Bacteria</taxon>
        <taxon>Bacillati</taxon>
        <taxon>Bacillota</taxon>
        <taxon>Clostridia</taxon>
        <taxon>Eubacteriales</taxon>
        <taxon>Eubacteriaceae</taxon>
        <taxon>Eubacterium</taxon>
    </lineage>
</organism>
<dbReference type="AlphaFoldDB" id="I5AXC0"/>
<accession>I5AXC0</accession>
<evidence type="ECO:0000313" key="1">
    <source>
        <dbReference type="EMBL" id="EIM58443.1"/>
    </source>
</evidence>